<sequence length="898" mass="102773">MSHNKSTKNRSGSSEAKELIKGEEVQLQLDMVDSEEENEMYAVLDYDFLEEDEKEPEEMPPLAHFLYKSTEPGDRILREWIGTILPSLIEQLSDVNAKGMSHRKALTLLNIESQKDVDKTLQARIDKLVHLADQSLLTHILNGTMATWVIVKLCNLSEEEQRLFLVGYALHDLNKMEGQDLRLDSENSEDYVTALEKWAEKLNIWQFLDRSYQYDVAFLAQNAEAKRGENRTLANYKELKTSSDLLEDLSEFVRLADLLATPALVSRPEDLLTAKSRKILDLLRRLLQGRYRVAYHKTSENRGRLTQIIHNHVIQEAIKAKWKPFLFFAEGVTYLVPQEGKEPVIDNLAQSIRQELLDKLKGQAGSLISRAGIGFKFPTSFVELLPPELAGQVMSSRVMQVISEKKTPVTEQRKEKMVLAQDSGLVLDLNFPASLIADRLAEGCFALSKLLAHYYTGKSNNYQIYGEKLVRALEMEKHLPYWKAIPYTGGVGYPWFYVAGHYAKKNPGLSPEQTEEILNKAYKDVLEECGVPETKPPFAFLEPYLSNVLTVESGKVVDQKNQWDFENELELYTKNKALRSGKRVCAICNSPFSNVEEFSIFTNKKIVGWKVPSGRGICDLCQTENLLRRTGMNSTIKEQDDAVFLHLYPAYFFTPITARAISQIYNKLHNVTFSELRKPYEQSHGQLKKLCNHDIFKLTKPEDNRSIKKIAYSMGERHGYHMVGIPYMGRDPTDTERWSMPVLLALFTPVLLGVKVYASRSPIPVYRSGTEFRETVLLDSPHSFWQHGMAKSVFRLDELSLAFDGAMALYEITSDAYRDSRNFPVWNQLNSICRAVESDPLIIFYYADRIATNQRGGGNVTTTRGMNTTMAERLLKAYERITTYYEEILRWEGKIKWP</sequence>
<proteinExistence type="predicted"/>
<name>A0A5Q2N0X0_9FIRM</name>
<evidence type="ECO:0000256" key="1">
    <source>
        <dbReference type="SAM" id="MobiDB-lite"/>
    </source>
</evidence>
<dbReference type="EMBL" id="CP045875">
    <property type="protein sequence ID" value="QGG48994.1"/>
    <property type="molecule type" value="Genomic_DNA"/>
</dbReference>
<dbReference type="NCBIfam" id="TIGR03174">
    <property type="entry name" value="cas_Csc3"/>
    <property type="match status" value="2"/>
</dbReference>
<organism evidence="2 3">
    <name type="scientific">Heliorestis convoluta</name>
    <dbReference type="NCBI Taxonomy" id="356322"/>
    <lineage>
        <taxon>Bacteria</taxon>
        <taxon>Bacillati</taxon>
        <taxon>Bacillota</taxon>
        <taxon>Clostridia</taxon>
        <taxon>Eubacteriales</taxon>
        <taxon>Heliobacteriaceae</taxon>
        <taxon>Heliorestis</taxon>
    </lineage>
</organism>
<reference evidence="3" key="1">
    <citation type="submission" date="2019-11" db="EMBL/GenBank/DDBJ databases">
        <title>Genome sequence of Heliorestis convoluta strain HH, an alkaliphilic and minimalistic phototrophic bacterium from a soda lake in Egypt.</title>
        <authorList>
            <person name="Dewey E.D."/>
            <person name="Stokes L.M."/>
            <person name="Burchell B.M."/>
            <person name="Shaffer K.N."/>
            <person name="Huntington A.M."/>
            <person name="Baker J.M."/>
            <person name="Nadendla S."/>
            <person name="Giglio M.G."/>
            <person name="Touchman J.W."/>
            <person name="Blankenship R.E."/>
            <person name="Madigan M.T."/>
            <person name="Sattley W.M."/>
        </authorList>
    </citation>
    <scope>NUCLEOTIDE SEQUENCE [LARGE SCALE GENOMIC DNA]</scope>
    <source>
        <strain evidence="3">HH</strain>
    </source>
</reference>
<dbReference type="InterPro" id="IPR017589">
    <property type="entry name" value="CRISPR-assoc_prot_Cas10d/Csc3"/>
</dbReference>
<dbReference type="RefSeq" id="WP_153726052.1">
    <property type="nucleotide sequence ID" value="NZ_CP045875.1"/>
</dbReference>
<dbReference type="KEGG" id="hcv:FTV88_2905"/>
<accession>A0A5Q2N0X0</accession>
<evidence type="ECO:0000313" key="2">
    <source>
        <dbReference type="EMBL" id="QGG48994.1"/>
    </source>
</evidence>
<dbReference type="Proteomes" id="UP000366051">
    <property type="component" value="Chromosome"/>
</dbReference>
<protein>
    <submittedName>
        <fullName evidence="2">Type I-D CRISPR-associated protein Cas10d/Csc3</fullName>
    </submittedName>
</protein>
<dbReference type="AlphaFoldDB" id="A0A5Q2N0X0"/>
<evidence type="ECO:0000313" key="3">
    <source>
        <dbReference type="Proteomes" id="UP000366051"/>
    </source>
</evidence>
<gene>
    <name evidence="2" type="primary">csc3</name>
    <name evidence="2" type="ORF">FTV88_2905</name>
</gene>
<dbReference type="OrthoDB" id="9806213at2"/>
<keyword evidence="3" id="KW-1185">Reference proteome</keyword>
<feature type="region of interest" description="Disordered" evidence="1">
    <location>
        <begin position="1"/>
        <end position="22"/>
    </location>
</feature>